<dbReference type="PANTHER" id="PTHR46015:SF1">
    <property type="entry name" value="HOMOCYSTEINE S-METHYLTRANSFERASE-LIKE ISOFORM 1"/>
    <property type="match status" value="1"/>
</dbReference>
<protein>
    <submittedName>
        <fullName evidence="8">Homocysteine S-methyltransferase</fullName>
    </submittedName>
</protein>
<keyword evidence="9" id="KW-1185">Reference proteome</keyword>
<evidence type="ECO:0000256" key="3">
    <source>
        <dbReference type="ARBA" id="ARBA00022723"/>
    </source>
</evidence>
<comment type="caution">
    <text evidence="8">The sequence shown here is derived from an EMBL/GenBank/DDBJ whole genome shotgun (WGS) entry which is preliminary data.</text>
</comment>
<name>J0WSP1_9ACTO</name>
<dbReference type="GO" id="GO:0008898">
    <property type="term" value="F:S-adenosylmethionine-homocysteine S-methyltransferase activity"/>
    <property type="evidence" value="ECO:0007669"/>
    <property type="project" value="TreeGrafter"/>
</dbReference>
<evidence type="ECO:0000256" key="6">
    <source>
        <dbReference type="PROSITE-ProRule" id="PRU00333"/>
    </source>
</evidence>
<comment type="cofactor">
    <cofactor evidence="5">
        <name>Zn(2+)</name>
        <dbReference type="ChEBI" id="CHEBI:29105"/>
    </cofactor>
    <text evidence="5">Binds 1 zinc ion per subunit.</text>
</comment>
<dbReference type="NCBIfam" id="NF007020">
    <property type="entry name" value="PRK09485.1"/>
    <property type="match status" value="1"/>
</dbReference>
<dbReference type="InterPro" id="IPR017226">
    <property type="entry name" value="BHMT-like"/>
</dbReference>
<dbReference type="AlphaFoldDB" id="J0WSP1"/>
<feature type="binding site" evidence="5 6">
    <location>
        <position position="307"/>
    </location>
    <ligand>
        <name>Zn(2+)</name>
        <dbReference type="ChEBI" id="CHEBI:29105"/>
    </ligand>
</feature>
<organism evidence="8 9">
    <name type="scientific">Actinomyces massiliensis F0489</name>
    <dbReference type="NCBI Taxonomy" id="1125718"/>
    <lineage>
        <taxon>Bacteria</taxon>
        <taxon>Bacillati</taxon>
        <taxon>Actinomycetota</taxon>
        <taxon>Actinomycetes</taxon>
        <taxon>Actinomycetales</taxon>
        <taxon>Actinomycetaceae</taxon>
        <taxon>Actinomyces</taxon>
    </lineage>
</organism>
<evidence type="ECO:0000256" key="5">
    <source>
        <dbReference type="PIRSR" id="PIRSR037505-2"/>
    </source>
</evidence>
<feature type="binding site" evidence="5 6">
    <location>
        <position position="239"/>
    </location>
    <ligand>
        <name>Zn(2+)</name>
        <dbReference type="ChEBI" id="CHEBI:29105"/>
    </ligand>
</feature>
<dbReference type="Proteomes" id="UP000002941">
    <property type="component" value="Unassembled WGS sequence"/>
</dbReference>
<evidence type="ECO:0000256" key="2">
    <source>
        <dbReference type="ARBA" id="ARBA00022679"/>
    </source>
</evidence>
<dbReference type="PATRIC" id="fig|1125718.3.peg.2178"/>
<keyword evidence="3 5" id="KW-0479">Metal-binding</keyword>
<reference evidence="8 9" key="1">
    <citation type="submission" date="2012-05" db="EMBL/GenBank/DDBJ databases">
        <authorList>
            <person name="Harkins D.M."/>
            <person name="Madupu R."/>
            <person name="Durkin A.S."/>
            <person name="Torralba M."/>
            <person name="Methe B."/>
            <person name="Sutton G.G."/>
            <person name="Nelson K.E."/>
        </authorList>
    </citation>
    <scope>NUCLEOTIDE SEQUENCE [LARGE SCALE GENOMIC DNA]</scope>
    <source>
        <strain evidence="8 9">F0489</strain>
    </source>
</reference>
<dbReference type="SUPFAM" id="SSF82282">
    <property type="entry name" value="Homocysteine S-methyltransferase"/>
    <property type="match status" value="1"/>
</dbReference>
<keyword evidence="2 6" id="KW-0808">Transferase</keyword>
<evidence type="ECO:0000313" key="8">
    <source>
        <dbReference type="EMBL" id="EJF39431.1"/>
    </source>
</evidence>
<gene>
    <name evidence="8" type="ORF">HMPREF1318_0011</name>
</gene>
<keyword evidence="1 6" id="KW-0489">Methyltransferase</keyword>
<dbReference type="Gene3D" id="3.20.20.330">
    <property type="entry name" value="Homocysteine-binding-like domain"/>
    <property type="match status" value="1"/>
</dbReference>
<evidence type="ECO:0000259" key="7">
    <source>
        <dbReference type="PROSITE" id="PS50970"/>
    </source>
</evidence>
<feature type="domain" description="Hcy-binding" evidence="7">
    <location>
        <begin position="14"/>
        <end position="322"/>
    </location>
</feature>
<evidence type="ECO:0000256" key="4">
    <source>
        <dbReference type="ARBA" id="ARBA00022833"/>
    </source>
</evidence>
<dbReference type="RefSeq" id="WP_008732657.1">
    <property type="nucleotide sequence ID" value="NZ_AKFT01000177.1"/>
</dbReference>
<dbReference type="EMBL" id="AKFT01000177">
    <property type="protein sequence ID" value="EJF39431.1"/>
    <property type="molecule type" value="Genomic_DNA"/>
</dbReference>
<sequence length="325" mass="34423">MRTFPTAPDSSQHQVDLSELMARGPVVLDGAMGTELDARGVGTANPLWSALALTEAPEAVTAVHTDYLFAGARVICTNSYQATAPALMRTGLTEADSRAVIATSARLALDARDLHVKAHPQEPVLVAGSLGPYGAYLADGAEYTGAYTTDAPDFEAVHLPRLETLSEEGIRLFAIETQPRLDEARWLVERLQRAVPGAECWVSFQVGSDGEHLADGTPLAEAAAWADTEDAVIAVGLNCVAPSVVSLALPVLSAATHKPLVAYPNAGGTYDPDSRTWRPAGGPERFTRYTASAPEWLDAGVRLIGGCCRTTPVDTAVLHDLVARR</sequence>
<dbReference type="InterPro" id="IPR036589">
    <property type="entry name" value="HCY_dom_sf"/>
</dbReference>
<feature type="binding site" evidence="5 6">
    <location>
        <position position="308"/>
    </location>
    <ligand>
        <name>Zn(2+)</name>
        <dbReference type="ChEBI" id="CHEBI:29105"/>
    </ligand>
</feature>
<accession>J0WSP1</accession>
<dbReference type="GO" id="GO:0009086">
    <property type="term" value="P:methionine biosynthetic process"/>
    <property type="evidence" value="ECO:0007669"/>
    <property type="project" value="InterPro"/>
</dbReference>
<dbReference type="InterPro" id="IPR051486">
    <property type="entry name" value="Hcy_S-methyltransferase"/>
</dbReference>
<evidence type="ECO:0000313" key="9">
    <source>
        <dbReference type="Proteomes" id="UP000002941"/>
    </source>
</evidence>
<dbReference type="PROSITE" id="PS50970">
    <property type="entry name" value="HCY"/>
    <property type="match status" value="1"/>
</dbReference>
<proteinExistence type="predicted"/>
<dbReference type="InterPro" id="IPR003726">
    <property type="entry name" value="HCY_dom"/>
</dbReference>
<dbReference type="GO" id="GO:0008270">
    <property type="term" value="F:zinc ion binding"/>
    <property type="evidence" value="ECO:0007669"/>
    <property type="project" value="InterPro"/>
</dbReference>
<dbReference type="GO" id="GO:0033528">
    <property type="term" value="P:S-methylmethionine cycle"/>
    <property type="evidence" value="ECO:0007669"/>
    <property type="project" value="TreeGrafter"/>
</dbReference>
<evidence type="ECO:0000256" key="1">
    <source>
        <dbReference type="ARBA" id="ARBA00022603"/>
    </source>
</evidence>
<dbReference type="GO" id="GO:0032259">
    <property type="term" value="P:methylation"/>
    <property type="evidence" value="ECO:0007669"/>
    <property type="project" value="UniProtKB-KW"/>
</dbReference>
<dbReference type="OrthoDB" id="9803687at2"/>
<dbReference type="PIRSF" id="PIRSF037505">
    <property type="entry name" value="Betaine_HMT"/>
    <property type="match status" value="1"/>
</dbReference>
<dbReference type="eggNOG" id="COG2040">
    <property type="taxonomic scope" value="Bacteria"/>
</dbReference>
<dbReference type="Pfam" id="PF02574">
    <property type="entry name" value="S-methyl_trans"/>
    <property type="match status" value="1"/>
</dbReference>
<keyword evidence="4 5" id="KW-0862">Zinc</keyword>
<dbReference type="PANTHER" id="PTHR46015">
    <property type="entry name" value="ZGC:172121"/>
    <property type="match status" value="1"/>
</dbReference>